<proteinExistence type="predicted"/>
<protein>
    <recommendedName>
        <fullName evidence="2">TadE-like domain-containing protein</fullName>
    </recommendedName>
</protein>
<keyword evidence="1" id="KW-0472">Membrane</keyword>
<dbReference type="RefSeq" id="WP_106005536.1">
    <property type="nucleotide sequence ID" value="NZ_CP136419.1"/>
</dbReference>
<name>A0A2T0AR34_9FIRM</name>
<evidence type="ECO:0000259" key="2">
    <source>
        <dbReference type="Pfam" id="PF07811"/>
    </source>
</evidence>
<dbReference type="EMBL" id="PVXM01000031">
    <property type="protein sequence ID" value="PRR71946.1"/>
    <property type="molecule type" value="Genomic_DNA"/>
</dbReference>
<evidence type="ECO:0000256" key="1">
    <source>
        <dbReference type="SAM" id="Phobius"/>
    </source>
</evidence>
<comment type="caution">
    <text evidence="3">The sequence shown here is derived from an EMBL/GenBank/DDBJ whole genome shotgun (WGS) entry which is preliminary data.</text>
</comment>
<reference evidence="3 4" key="1">
    <citation type="submission" date="2018-03" db="EMBL/GenBank/DDBJ databases">
        <title>Genome sequence of Moorella humiferrea DSM 23265.</title>
        <authorList>
            <person name="Poehlein A."/>
            <person name="Daniel R."/>
        </authorList>
    </citation>
    <scope>NUCLEOTIDE SEQUENCE [LARGE SCALE GENOMIC DNA]</scope>
    <source>
        <strain evidence="3 4">DSM 23265</strain>
    </source>
</reference>
<keyword evidence="1" id="KW-1133">Transmembrane helix</keyword>
<dbReference type="OrthoDB" id="9875683at2"/>
<keyword evidence="1" id="KW-0812">Transmembrane</keyword>
<dbReference type="Pfam" id="PF07811">
    <property type="entry name" value="TadE"/>
    <property type="match status" value="1"/>
</dbReference>
<dbReference type="Proteomes" id="UP000238415">
    <property type="component" value="Unassembled WGS sequence"/>
</dbReference>
<keyword evidence="4" id="KW-1185">Reference proteome</keyword>
<organism evidence="3 4">
    <name type="scientific">Neomoorella humiferrea</name>
    <dbReference type="NCBI Taxonomy" id="676965"/>
    <lineage>
        <taxon>Bacteria</taxon>
        <taxon>Bacillati</taxon>
        <taxon>Bacillota</taxon>
        <taxon>Clostridia</taxon>
        <taxon>Neomoorellales</taxon>
        <taxon>Neomoorellaceae</taxon>
        <taxon>Neomoorella</taxon>
    </lineage>
</organism>
<evidence type="ECO:0000313" key="4">
    <source>
        <dbReference type="Proteomes" id="UP000238415"/>
    </source>
</evidence>
<evidence type="ECO:0000313" key="3">
    <source>
        <dbReference type="EMBL" id="PRR71946.1"/>
    </source>
</evidence>
<dbReference type="InterPro" id="IPR012495">
    <property type="entry name" value="TadE-like_dom"/>
</dbReference>
<gene>
    <name evidence="3" type="ORF">MOHU_15780</name>
</gene>
<feature type="domain" description="TadE-like" evidence="2">
    <location>
        <begin position="13"/>
        <end position="53"/>
    </location>
</feature>
<dbReference type="AlphaFoldDB" id="A0A2T0AR34"/>
<accession>A0A2T0AR34</accession>
<sequence>MLKRLYKDCRGPVMLEFVLSCILLIVILMGMVNVSLLLKDKLGAVAAAREAGRTYAVTLNANKASQVGYEVLSAAGISPARAQVVLTPNSPGQNLVTAEVACDSPVFLPGITALLGGAPWEKSIKVSGSAVFRYEP</sequence>
<feature type="transmembrane region" description="Helical" evidence="1">
    <location>
        <begin position="12"/>
        <end position="32"/>
    </location>
</feature>